<evidence type="ECO:0000256" key="3">
    <source>
        <dbReference type="ARBA" id="ARBA00022737"/>
    </source>
</evidence>
<evidence type="ECO:0000256" key="2">
    <source>
        <dbReference type="ARBA" id="ARBA00022692"/>
    </source>
</evidence>
<dbReference type="SUPFAM" id="SSF101898">
    <property type="entry name" value="NHL repeat"/>
    <property type="match status" value="1"/>
</dbReference>
<dbReference type="SUPFAM" id="SSF48452">
    <property type="entry name" value="TPR-like"/>
    <property type="match status" value="1"/>
</dbReference>
<sequence length="718" mass="80144">MQRTLRLTIAVLTALSVLLTLAFAFVLAPGKASAGVSYETYYKDQFGQLFRMQSAYRPSGVLGDTIRIPDPNNPGETIRSPLNKPQDLFVDEEDQIYIADTGNNRIVHLDEKGSLIRILEVPDSPLNGPQGIFVHGNGDIYIADTGNHRIVRLDRDGKLVRVFERPQSKLIPDSFKYDPIKLVVDKRGFLYIATLGGYQGLLQLDTEGRFQSFFGSNKAAFSVTDAVKRLLYTREMYAREISKLPGSITSVDIGTDGFIYTVTKEVDRAQIKKLNIAGLDQLAVKNEQTGKKEERSFGEYSWALADGSLPQLNDAAVDGDGNITVVDTKLNIVSQYDSNGNLLFFWGGQPGGGTAKRGVVTMPSAVETNSQGTLLILDSENHMIQTYRLSEFGAIVHKANSLTQDGRYGESEPLWREVARQNAYYSPALLGLAKAAYQKGEFQRAEELFREAGWAQGYSDSFWQTRLLWFQNQFGLLMNAALVLLGLHLLWRRLRRRIPASLKDRLAVWRRLPTFLKELGHVSALIRRPIDGFQAIRYEGKAGIASSMILFLLAIGSYGVMSSGTNFVFHPESIVSASVFPGLARFAGIWFGFVVCHYLVSSLKQGEGRFRDVFYGSAYSLFPFLLLGLPLTLISNAMTLNESAIFLFLENGLYVWVALLFFWQAQGIHNYSVGEAAINILLSIVTMAVCAVLLFIIYSLTSELWHFIYSVYQEVTIR</sequence>
<proteinExistence type="predicted"/>
<dbReference type="InterPro" id="IPR006977">
    <property type="entry name" value="Yip1_dom"/>
</dbReference>
<keyword evidence="5 7" id="KW-0472">Membrane</keyword>
<dbReference type="Proteomes" id="UP000838686">
    <property type="component" value="Unassembled WGS sequence"/>
</dbReference>
<feature type="transmembrane region" description="Helical" evidence="7">
    <location>
        <begin position="677"/>
        <end position="700"/>
    </location>
</feature>
<dbReference type="PROSITE" id="PS51125">
    <property type="entry name" value="NHL"/>
    <property type="match status" value="1"/>
</dbReference>
<keyword evidence="10" id="KW-1185">Reference proteome</keyword>
<dbReference type="Gene3D" id="2.120.10.30">
    <property type="entry name" value="TolB, C-terminal domain"/>
    <property type="match status" value="1"/>
</dbReference>
<feature type="transmembrane region" description="Helical" evidence="7">
    <location>
        <begin position="474"/>
        <end position="491"/>
    </location>
</feature>
<evidence type="ECO:0000256" key="6">
    <source>
        <dbReference type="PROSITE-ProRule" id="PRU00504"/>
    </source>
</evidence>
<evidence type="ECO:0000256" key="5">
    <source>
        <dbReference type="ARBA" id="ARBA00023136"/>
    </source>
</evidence>
<name>A0ABM9CE18_9BACL</name>
<dbReference type="Gene3D" id="1.25.40.10">
    <property type="entry name" value="Tetratricopeptide repeat domain"/>
    <property type="match status" value="1"/>
</dbReference>
<organism evidence="9 10">
    <name type="scientific">Paenibacillus plantiphilus</name>
    <dbReference type="NCBI Taxonomy" id="2905650"/>
    <lineage>
        <taxon>Bacteria</taxon>
        <taxon>Bacillati</taxon>
        <taxon>Bacillota</taxon>
        <taxon>Bacilli</taxon>
        <taxon>Bacillales</taxon>
        <taxon>Paenibacillaceae</taxon>
        <taxon>Paenibacillus</taxon>
    </lineage>
</organism>
<comment type="caution">
    <text evidence="9">The sequence shown here is derived from an EMBL/GenBank/DDBJ whole genome shotgun (WGS) entry which is preliminary data.</text>
</comment>
<dbReference type="InterPro" id="IPR050952">
    <property type="entry name" value="TRIM-NHL_E3_ligases"/>
</dbReference>
<dbReference type="InterPro" id="IPR001258">
    <property type="entry name" value="NHL_repeat"/>
</dbReference>
<feature type="transmembrane region" description="Helical" evidence="7">
    <location>
        <begin position="542"/>
        <end position="560"/>
    </location>
</feature>
<dbReference type="InterPro" id="IPR011990">
    <property type="entry name" value="TPR-like_helical_dom_sf"/>
</dbReference>
<dbReference type="PANTHER" id="PTHR24104">
    <property type="entry name" value="E3 UBIQUITIN-PROTEIN LIGASE NHLRC1-RELATED"/>
    <property type="match status" value="1"/>
</dbReference>
<evidence type="ECO:0000256" key="1">
    <source>
        <dbReference type="ARBA" id="ARBA00004141"/>
    </source>
</evidence>
<keyword evidence="4 7" id="KW-1133">Transmembrane helix</keyword>
<keyword evidence="2 7" id="KW-0812">Transmembrane</keyword>
<gene>
    <name evidence="9" type="ORF">PAECIP111893_03006</name>
</gene>
<dbReference type="Pfam" id="PF01436">
    <property type="entry name" value="NHL"/>
    <property type="match status" value="2"/>
</dbReference>
<dbReference type="CDD" id="cd05819">
    <property type="entry name" value="NHL"/>
    <property type="match status" value="1"/>
</dbReference>
<evidence type="ECO:0000259" key="8">
    <source>
        <dbReference type="Pfam" id="PF04893"/>
    </source>
</evidence>
<dbReference type="Pfam" id="PF04893">
    <property type="entry name" value="Yip1"/>
    <property type="match status" value="1"/>
</dbReference>
<comment type="subcellular location">
    <subcellularLocation>
        <location evidence="1">Membrane</location>
        <topology evidence="1">Multi-pass membrane protein</topology>
    </subcellularLocation>
</comment>
<evidence type="ECO:0000313" key="10">
    <source>
        <dbReference type="Proteomes" id="UP000838686"/>
    </source>
</evidence>
<feature type="transmembrane region" description="Helical" evidence="7">
    <location>
        <begin position="613"/>
        <end position="633"/>
    </location>
</feature>
<evidence type="ECO:0000313" key="9">
    <source>
        <dbReference type="EMBL" id="CAH1209361.1"/>
    </source>
</evidence>
<feature type="domain" description="Yip1" evidence="8">
    <location>
        <begin position="525"/>
        <end position="692"/>
    </location>
</feature>
<feature type="transmembrane region" description="Helical" evidence="7">
    <location>
        <begin position="645"/>
        <end position="665"/>
    </location>
</feature>
<feature type="transmembrane region" description="Helical" evidence="7">
    <location>
        <begin position="580"/>
        <end position="601"/>
    </location>
</feature>
<accession>A0ABM9CE18</accession>
<dbReference type="InterPro" id="IPR011042">
    <property type="entry name" value="6-blade_b-propeller_TolB-like"/>
</dbReference>
<dbReference type="Gene3D" id="2.40.10.500">
    <property type="match status" value="1"/>
</dbReference>
<reference evidence="9" key="1">
    <citation type="submission" date="2022-01" db="EMBL/GenBank/DDBJ databases">
        <authorList>
            <person name="Criscuolo A."/>
        </authorList>
    </citation>
    <scope>NUCLEOTIDE SEQUENCE</scope>
    <source>
        <strain evidence="9">CIP111893</strain>
    </source>
</reference>
<keyword evidence="3" id="KW-0677">Repeat</keyword>
<protein>
    <recommendedName>
        <fullName evidence="8">Yip1 domain-containing protein</fullName>
    </recommendedName>
</protein>
<dbReference type="RefSeq" id="WP_236343462.1">
    <property type="nucleotide sequence ID" value="NZ_CAKMMF010000016.1"/>
</dbReference>
<dbReference type="EMBL" id="CAKMMF010000016">
    <property type="protein sequence ID" value="CAH1209361.1"/>
    <property type="molecule type" value="Genomic_DNA"/>
</dbReference>
<feature type="repeat" description="NHL" evidence="6">
    <location>
        <begin position="115"/>
        <end position="156"/>
    </location>
</feature>
<evidence type="ECO:0000256" key="7">
    <source>
        <dbReference type="SAM" id="Phobius"/>
    </source>
</evidence>
<evidence type="ECO:0000256" key="4">
    <source>
        <dbReference type="ARBA" id="ARBA00022989"/>
    </source>
</evidence>